<dbReference type="Proteomes" id="UP001596414">
    <property type="component" value="Unassembled WGS sequence"/>
</dbReference>
<keyword evidence="1 5" id="KW-0808">Transferase</keyword>
<dbReference type="PROSITE" id="PS51186">
    <property type="entry name" value="GNAT"/>
    <property type="match status" value="1"/>
</dbReference>
<dbReference type="InterPro" id="IPR016181">
    <property type="entry name" value="Acyl_CoA_acyltransferase"/>
</dbReference>
<evidence type="ECO:0000256" key="2">
    <source>
        <dbReference type="ARBA" id="ARBA00023315"/>
    </source>
</evidence>
<name>A0ABD5X4W8_9EURY</name>
<dbReference type="PANTHER" id="PTHR43792:SF8">
    <property type="entry name" value="[RIBOSOMAL PROTEIN US5]-ALANINE N-ACETYLTRANSFERASE"/>
    <property type="match status" value="1"/>
</dbReference>
<organism evidence="5 6">
    <name type="scientific">Halovenus rubra</name>
    <dbReference type="NCBI Taxonomy" id="869890"/>
    <lineage>
        <taxon>Archaea</taxon>
        <taxon>Methanobacteriati</taxon>
        <taxon>Methanobacteriota</taxon>
        <taxon>Stenosarchaea group</taxon>
        <taxon>Halobacteria</taxon>
        <taxon>Halobacteriales</taxon>
        <taxon>Haloarculaceae</taxon>
        <taxon>Halovenus</taxon>
    </lineage>
</organism>
<sequence length="182" mass="20591">MPGAIVKCGDSVTLRVFEREDFPVWQRGGANPELRHLTGNPKARNRDQLESVFESEDVEQFLICTNDDGKQSPVDGQKVRQIGIAVLKEWGRTPFLGLWLFPEVHGNGYGKEAASLLVEYTFKSYDTPAVRANAFDHNQQSRGLLETLGFTQEGRLRKDAFIDGEYRDGVVYGLLREEWNKA</sequence>
<comment type="similarity">
    <text evidence="3">Belongs to the acetyltransferase family. RimJ subfamily.</text>
</comment>
<evidence type="ECO:0000259" key="4">
    <source>
        <dbReference type="PROSITE" id="PS51186"/>
    </source>
</evidence>
<dbReference type="InterPro" id="IPR051531">
    <property type="entry name" value="N-acetyltransferase"/>
</dbReference>
<dbReference type="AlphaFoldDB" id="A0ABD5X4W8"/>
<proteinExistence type="inferred from homology"/>
<dbReference type="SUPFAM" id="SSF55729">
    <property type="entry name" value="Acyl-CoA N-acyltransferases (Nat)"/>
    <property type="match status" value="1"/>
</dbReference>
<feature type="domain" description="N-acetyltransferase" evidence="4">
    <location>
        <begin position="32"/>
        <end position="177"/>
    </location>
</feature>
<protein>
    <submittedName>
        <fullName evidence="5">GNAT family N-acetyltransferase</fullName>
        <ecNumber evidence="5">2.3.-.-</ecNumber>
    </submittedName>
</protein>
<evidence type="ECO:0000313" key="5">
    <source>
        <dbReference type="EMBL" id="MFC7126181.1"/>
    </source>
</evidence>
<dbReference type="EC" id="2.3.-.-" evidence="5"/>
<evidence type="ECO:0000313" key="6">
    <source>
        <dbReference type="Proteomes" id="UP001596414"/>
    </source>
</evidence>
<accession>A0ABD5X4W8</accession>
<evidence type="ECO:0000256" key="3">
    <source>
        <dbReference type="ARBA" id="ARBA00038502"/>
    </source>
</evidence>
<comment type="caution">
    <text evidence="5">The sequence shown here is derived from an EMBL/GenBank/DDBJ whole genome shotgun (WGS) entry which is preliminary data.</text>
</comment>
<keyword evidence="2 5" id="KW-0012">Acyltransferase</keyword>
<evidence type="ECO:0000256" key="1">
    <source>
        <dbReference type="ARBA" id="ARBA00022679"/>
    </source>
</evidence>
<gene>
    <name evidence="5" type="ORF">ACFQJ7_09055</name>
</gene>
<dbReference type="Gene3D" id="3.40.630.30">
    <property type="match status" value="1"/>
</dbReference>
<dbReference type="EMBL" id="JBHSZQ010000019">
    <property type="protein sequence ID" value="MFC7126181.1"/>
    <property type="molecule type" value="Genomic_DNA"/>
</dbReference>
<dbReference type="RefSeq" id="WP_267638850.1">
    <property type="nucleotide sequence ID" value="NZ_JAODIY010000043.1"/>
</dbReference>
<dbReference type="PANTHER" id="PTHR43792">
    <property type="entry name" value="GNAT FAMILY, PUTATIVE (AFU_ORTHOLOGUE AFUA_3G00765)-RELATED-RELATED"/>
    <property type="match status" value="1"/>
</dbReference>
<dbReference type="Pfam" id="PF13302">
    <property type="entry name" value="Acetyltransf_3"/>
    <property type="match status" value="1"/>
</dbReference>
<dbReference type="InterPro" id="IPR000182">
    <property type="entry name" value="GNAT_dom"/>
</dbReference>
<reference evidence="5 6" key="1">
    <citation type="journal article" date="2014" name="Int. J. Syst. Evol. Microbiol.">
        <title>Complete genome sequence of Corynebacterium casei LMG S-19264T (=DSM 44701T), isolated from a smear-ripened cheese.</title>
        <authorList>
            <consortium name="US DOE Joint Genome Institute (JGI-PGF)"/>
            <person name="Walter F."/>
            <person name="Albersmeier A."/>
            <person name="Kalinowski J."/>
            <person name="Ruckert C."/>
        </authorList>
    </citation>
    <scope>NUCLEOTIDE SEQUENCE [LARGE SCALE GENOMIC DNA]</scope>
    <source>
        <strain evidence="5 6">CGMCC 4.7215</strain>
    </source>
</reference>
<dbReference type="GO" id="GO:0016746">
    <property type="term" value="F:acyltransferase activity"/>
    <property type="evidence" value="ECO:0007669"/>
    <property type="project" value="UniProtKB-KW"/>
</dbReference>